<dbReference type="AlphaFoldDB" id="U1N431"/>
<gene>
    <name evidence="2" type="ORF">J07HQW1_01349</name>
</gene>
<keyword evidence="1" id="KW-1133">Transmembrane helix</keyword>
<name>U1N431_9EURY</name>
<feature type="transmembrane region" description="Helical" evidence="1">
    <location>
        <begin position="79"/>
        <end position="97"/>
    </location>
</feature>
<reference evidence="2 3" key="1">
    <citation type="journal article" date="2013" name="PLoS ONE">
        <title>Assembly-driven community genomics of a hypersaline microbial ecosystem.</title>
        <authorList>
            <person name="Podell S."/>
            <person name="Ugalde J.A."/>
            <person name="Narasingarao P."/>
            <person name="Banfield J.F."/>
            <person name="Heidelberg K.B."/>
            <person name="Allen E.E."/>
        </authorList>
    </citation>
    <scope>NUCLEOTIDE SEQUENCE [LARGE SCALE GENOMIC DNA]</scope>
    <source>
        <strain evidence="3">J07HQW1</strain>
    </source>
</reference>
<feature type="transmembrane region" description="Helical" evidence="1">
    <location>
        <begin position="46"/>
        <end position="67"/>
    </location>
</feature>
<sequence length="113" mass="12133">MGLGSDLYQAMSVAFPLSSLNAGLLFGTSVVISVWVAGFRPSLGASAVYFSTQLIVHLLMTVMLALAVPGSTSEPWMDVILRGLSIIFATILAFHTIGRQGADWLRQHGQRLL</sequence>
<keyword evidence="1" id="KW-0812">Transmembrane</keyword>
<evidence type="ECO:0000313" key="2">
    <source>
        <dbReference type="EMBL" id="ERG91315.1"/>
    </source>
</evidence>
<evidence type="ECO:0000256" key="1">
    <source>
        <dbReference type="SAM" id="Phobius"/>
    </source>
</evidence>
<feature type="transmembrane region" description="Helical" evidence="1">
    <location>
        <begin position="20"/>
        <end position="39"/>
    </location>
</feature>
<organism evidence="2 3">
    <name type="scientific">Haloquadratum walsbyi J07HQW1</name>
    <dbReference type="NCBI Taxonomy" id="1238424"/>
    <lineage>
        <taxon>Archaea</taxon>
        <taxon>Methanobacteriati</taxon>
        <taxon>Methanobacteriota</taxon>
        <taxon>Stenosarchaea group</taxon>
        <taxon>Halobacteria</taxon>
        <taxon>Halobacteriales</taxon>
        <taxon>Haloferacaceae</taxon>
        <taxon>Haloquadratum</taxon>
    </lineage>
</organism>
<keyword evidence="1" id="KW-0472">Membrane</keyword>
<proteinExistence type="predicted"/>
<dbReference type="HOGENOM" id="CLU_2127779_0_0_2"/>
<dbReference type="EMBL" id="KE356560">
    <property type="protein sequence ID" value="ERG91315.1"/>
    <property type="molecule type" value="Genomic_DNA"/>
</dbReference>
<accession>U1N431</accession>
<evidence type="ECO:0000313" key="3">
    <source>
        <dbReference type="Proteomes" id="UP000030649"/>
    </source>
</evidence>
<protein>
    <submittedName>
        <fullName evidence="2">Uncharacterized protein</fullName>
    </submittedName>
</protein>
<dbReference type="Proteomes" id="UP000030649">
    <property type="component" value="Unassembled WGS sequence"/>
</dbReference>